<dbReference type="Proteomes" id="UP000003919">
    <property type="component" value="Chromosome"/>
</dbReference>
<reference evidence="1 2" key="1">
    <citation type="journal article" date="2011" name="J. Bacteriol.">
        <title>Complete genome sequence of Algoriphagus sp. PR1, bacterial prey of a colony-forming choanoflagellate.</title>
        <authorList>
            <person name="Alegado R.A."/>
            <person name="Ferriera S."/>
            <person name="Nusbaum C."/>
            <person name="Young S.K."/>
            <person name="Zeng Q."/>
            <person name="Imamovic A."/>
            <person name="Fairclough S.R."/>
            <person name="King N."/>
        </authorList>
    </citation>
    <scope>NUCLEOTIDE SEQUENCE [LARGE SCALE GENOMIC DNA]</scope>
    <source>
        <strain evidence="1 2">PR1</strain>
    </source>
</reference>
<dbReference type="EMBL" id="AAXU02000001">
    <property type="protein sequence ID" value="EAZ82193.1"/>
    <property type="molecule type" value="Genomic_DNA"/>
</dbReference>
<dbReference type="AlphaFoldDB" id="A3HVM1"/>
<dbReference type="HOGENOM" id="CLU_169521_0_0_10"/>
<keyword evidence="2" id="KW-1185">Reference proteome</keyword>
<proteinExistence type="predicted"/>
<protein>
    <submittedName>
        <fullName evidence="1">Uncharacterized protein</fullName>
    </submittedName>
</protein>
<organism evidence="1 2">
    <name type="scientific">Algoriphagus machipongonensis</name>
    <dbReference type="NCBI Taxonomy" id="388413"/>
    <lineage>
        <taxon>Bacteria</taxon>
        <taxon>Pseudomonadati</taxon>
        <taxon>Bacteroidota</taxon>
        <taxon>Cytophagia</taxon>
        <taxon>Cytophagales</taxon>
        <taxon>Cyclobacteriaceae</taxon>
        <taxon>Algoriphagus</taxon>
    </lineage>
</organism>
<accession>A3HVM1</accession>
<dbReference type="EMBL" id="CM001023">
    <property type="protein sequence ID" value="EAZ82193.1"/>
    <property type="molecule type" value="Genomic_DNA"/>
</dbReference>
<evidence type="ECO:0000313" key="1">
    <source>
        <dbReference type="EMBL" id="EAZ82193.1"/>
    </source>
</evidence>
<dbReference type="STRING" id="388413.ALPR1_03090"/>
<gene>
    <name evidence="1" type="ORF">ALPR1_03090</name>
</gene>
<evidence type="ECO:0000313" key="2">
    <source>
        <dbReference type="Proteomes" id="UP000003919"/>
    </source>
</evidence>
<name>A3HVM1_9BACT</name>
<comment type="caution">
    <text evidence="1">The sequence shown here is derived from an EMBL/GenBank/DDBJ whole genome shotgun (WGS) entry which is preliminary data.</text>
</comment>
<sequence>MVLALLFCLFISSVEYVPETISENTIEHQQDHSEDQNQNQTFLNVAVDAVIPFVVHVSHTVMHLIYQIDLEENQGFHVETAVIPQVNQLSEILFERIISTKGP</sequence>